<dbReference type="RefSeq" id="WP_006917289.1">
    <property type="nucleotide sequence ID" value="NZ_GG698805.1"/>
</dbReference>
<sequence length="298" mass="32946">MKMAISEIGSSQRTREIIKKYGIHAKKGFGQNFLTDLNVLTGIVDAAQITKQDNVIEIGSGLGALTEQLAKSAGEVVALEIDTDLLPLLADVLSPYKNVKVINQDVLKANLPKLIQEEFTDPSRPVKVVANLPYYITSPILMNLLNSSVQWAAICVMMQKEVAERLTAKVGTKQYGALTLAIEYSMTAQLAFGVSRHSFVPAPNVDSAIVVLTPRTTALTEQPFDQAKLFSLIKTCFAHRRKNLWNNLKPLMRKNKTKQQAVKDALDHLQIASTDRPETLSLLQFIQLANGLHEKQII</sequence>
<dbReference type="CDD" id="cd02440">
    <property type="entry name" value="AdoMet_MTases"/>
    <property type="match status" value="1"/>
</dbReference>
<proteinExistence type="inferred from homology"/>
<keyword evidence="1 8" id="KW-0963">Cytoplasm</keyword>
<dbReference type="EC" id="2.1.1.182" evidence="8"/>
<feature type="domain" description="Ribosomal RNA adenine methylase transferase N-terminal" evidence="10">
    <location>
        <begin position="39"/>
        <end position="216"/>
    </location>
</feature>
<keyword evidence="5 8" id="KW-0949">S-adenosyl-L-methionine</keyword>
<organism evidence="11 12">
    <name type="scientific">Limosilactobacillus coleohominis 101-4-CHN</name>
    <dbReference type="NCBI Taxonomy" id="575594"/>
    <lineage>
        <taxon>Bacteria</taxon>
        <taxon>Bacillati</taxon>
        <taxon>Bacillota</taxon>
        <taxon>Bacilli</taxon>
        <taxon>Lactobacillales</taxon>
        <taxon>Lactobacillaceae</taxon>
        <taxon>Limosilactobacillus</taxon>
    </lineage>
</organism>
<dbReference type="Pfam" id="PF00398">
    <property type="entry name" value="RrnaAD"/>
    <property type="match status" value="1"/>
</dbReference>
<keyword evidence="4 8" id="KW-0808">Transferase</keyword>
<dbReference type="InterPro" id="IPR029063">
    <property type="entry name" value="SAM-dependent_MTases_sf"/>
</dbReference>
<dbReference type="PROSITE" id="PS51689">
    <property type="entry name" value="SAM_RNA_A_N6_MT"/>
    <property type="match status" value="1"/>
</dbReference>
<keyword evidence="12" id="KW-1185">Reference proteome</keyword>
<feature type="binding site" evidence="8 9">
    <location>
        <position position="131"/>
    </location>
    <ligand>
        <name>S-adenosyl-L-methionine</name>
        <dbReference type="ChEBI" id="CHEBI:59789"/>
    </ligand>
</feature>
<comment type="catalytic activity">
    <reaction evidence="8">
        <text>adenosine(1518)/adenosine(1519) in 16S rRNA + 4 S-adenosyl-L-methionine = N(6)-dimethyladenosine(1518)/N(6)-dimethyladenosine(1519) in 16S rRNA + 4 S-adenosyl-L-homocysteine + 4 H(+)</text>
        <dbReference type="Rhea" id="RHEA:19609"/>
        <dbReference type="Rhea" id="RHEA-COMP:10232"/>
        <dbReference type="Rhea" id="RHEA-COMP:10233"/>
        <dbReference type="ChEBI" id="CHEBI:15378"/>
        <dbReference type="ChEBI" id="CHEBI:57856"/>
        <dbReference type="ChEBI" id="CHEBI:59789"/>
        <dbReference type="ChEBI" id="CHEBI:74411"/>
        <dbReference type="ChEBI" id="CHEBI:74493"/>
        <dbReference type="EC" id="2.1.1.182"/>
    </reaction>
</comment>
<feature type="binding site" evidence="8 9">
    <location>
        <position position="80"/>
    </location>
    <ligand>
        <name>S-adenosyl-L-methionine</name>
        <dbReference type="ChEBI" id="CHEBI:59789"/>
    </ligand>
</feature>
<evidence type="ECO:0000256" key="5">
    <source>
        <dbReference type="ARBA" id="ARBA00022691"/>
    </source>
</evidence>
<dbReference type="NCBIfam" id="TIGR00755">
    <property type="entry name" value="ksgA"/>
    <property type="match status" value="1"/>
</dbReference>
<dbReference type="HAMAP" id="MF_00607">
    <property type="entry name" value="16SrRNA_methyltr_A"/>
    <property type="match status" value="1"/>
</dbReference>
<dbReference type="Proteomes" id="UP000003987">
    <property type="component" value="Unassembled WGS sequence"/>
</dbReference>
<evidence type="ECO:0000256" key="1">
    <source>
        <dbReference type="ARBA" id="ARBA00022490"/>
    </source>
</evidence>
<comment type="subcellular location">
    <subcellularLocation>
        <location evidence="8">Cytoplasm</location>
    </subcellularLocation>
</comment>
<dbReference type="SMART" id="SM00650">
    <property type="entry name" value="rADc"/>
    <property type="match status" value="1"/>
</dbReference>
<evidence type="ECO:0000256" key="7">
    <source>
        <dbReference type="ARBA" id="ARBA00049167"/>
    </source>
</evidence>
<keyword evidence="3 8" id="KW-0489">Methyltransferase</keyword>
<feature type="binding site" evidence="8 9">
    <location>
        <position position="105"/>
    </location>
    <ligand>
        <name>S-adenosyl-L-methionine</name>
        <dbReference type="ChEBI" id="CHEBI:59789"/>
    </ligand>
</feature>
<comment type="catalytic activity">
    <reaction evidence="7">
        <text>adenosine(2085) in 23S rRNA + 2 S-adenosyl-L-methionine = N(6)-dimethyladenosine(2085) in 23S rRNA + 2 S-adenosyl-L-homocysteine + 2 H(+)</text>
        <dbReference type="Rhea" id="RHEA:42784"/>
        <dbReference type="Rhea" id="RHEA-COMP:10237"/>
        <dbReference type="Rhea" id="RHEA-COMP:10238"/>
        <dbReference type="ChEBI" id="CHEBI:15378"/>
        <dbReference type="ChEBI" id="CHEBI:57856"/>
        <dbReference type="ChEBI" id="CHEBI:59789"/>
        <dbReference type="ChEBI" id="CHEBI:74411"/>
        <dbReference type="ChEBI" id="CHEBI:74493"/>
        <dbReference type="EC" id="2.1.1.184"/>
    </reaction>
</comment>
<feature type="binding site" evidence="8 9">
    <location>
        <position position="34"/>
    </location>
    <ligand>
        <name>S-adenosyl-L-methionine</name>
        <dbReference type="ChEBI" id="CHEBI:59789"/>
    </ligand>
</feature>
<dbReference type="STRING" id="575594.HMPREF0501_01395"/>
<dbReference type="EMBL" id="GG698805">
    <property type="protein sequence ID" value="EEU29930.1"/>
    <property type="molecule type" value="Genomic_DNA"/>
</dbReference>
<dbReference type="InterPro" id="IPR023165">
    <property type="entry name" value="rRNA_Ade_diMease-like_C"/>
</dbReference>
<dbReference type="PANTHER" id="PTHR11727">
    <property type="entry name" value="DIMETHYLADENOSINE TRANSFERASE"/>
    <property type="match status" value="1"/>
</dbReference>
<name>C7XXB0_9LACO</name>
<dbReference type="GO" id="GO:0052910">
    <property type="term" value="F:23S rRNA (adenine(2085)-N(6))-dimethyltransferase activity"/>
    <property type="evidence" value="ECO:0007669"/>
    <property type="project" value="UniProtKB-EC"/>
</dbReference>
<dbReference type="InterPro" id="IPR011530">
    <property type="entry name" value="rRNA_adenine_dimethylase"/>
</dbReference>
<dbReference type="InterPro" id="IPR001737">
    <property type="entry name" value="KsgA/Erm"/>
</dbReference>
<comment type="similarity">
    <text evidence="8">Belongs to the class I-like SAM-binding methyltransferase superfamily. rRNA adenine N(6)-methyltransferase family. RsmA subfamily.</text>
</comment>
<dbReference type="InterPro" id="IPR020598">
    <property type="entry name" value="rRNA_Ade_methylase_Trfase_N"/>
</dbReference>
<dbReference type="HOGENOM" id="CLU_041220_0_0_9"/>
<accession>C7XXB0</accession>
<dbReference type="GO" id="GO:0052908">
    <property type="term" value="F:16S rRNA (adenine(1518)-N(6)/adenine(1519)-N(6))-dimethyltransferase activity"/>
    <property type="evidence" value="ECO:0007669"/>
    <property type="project" value="UniProtKB-EC"/>
</dbReference>
<evidence type="ECO:0000256" key="6">
    <source>
        <dbReference type="ARBA" id="ARBA00022884"/>
    </source>
</evidence>
<dbReference type="FunFam" id="3.40.50.150:FF:000023">
    <property type="entry name" value="Ribosomal RNA small subunit methyltransferase A"/>
    <property type="match status" value="1"/>
</dbReference>
<dbReference type="PROSITE" id="PS01131">
    <property type="entry name" value="RRNA_A_DIMETH"/>
    <property type="match status" value="1"/>
</dbReference>
<dbReference type="PANTHER" id="PTHR11727:SF7">
    <property type="entry name" value="DIMETHYLADENOSINE TRANSFERASE-RELATED"/>
    <property type="match status" value="1"/>
</dbReference>
<dbReference type="InterPro" id="IPR020596">
    <property type="entry name" value="rRNA_Ade_Mease_Trfase_CS"/>
</dbReference>
<evidence type="ECO:0000313" key="12">
    <source>
        <dbReference type="Proteomes" id="UP000003987"/>
    </source>
</evidence>
<evidence type="ECO:0000256" key="2">
    <source>
        <dbReference type="ARBA" id="ARBA00022552"/>
    </source>
</evidence>
<gene>
    <name evidence="8" type="primary">rsmA</name>
    <name evidence="8 11" type="synonym">ksgA</name>
    <name evidence="11" type="ORF">HMPREF0501_01395</name>
</gene>
<evidence type="ECO:0000256" key="9">
    <source>
        <dbReference type="PROSITE-ProRule" id="PRU01026"/>
    </source>
</evidence>
<keyword evidence="2 8" id="KW-0698">rRNA processing</keyword>
<dbReference type="GO" id="GO:0003723">
    <property type="term" value="F:RNA binding"/>
    <property type="evidence" value="ECO:0007669"/>
    <property type="project" value="UniProtKB-UniRule"/>
</dbReference>
<feature type="binding site" evidence="8 9">
    <location>
        <position position="32"/>
    </location>
    <ligand>
        <name>S-adenosyl-L-methionine</name>
        <dbReference type="ChEBI" id="CHEBI:59789"/>
    </ligand>
</feature>
<dbReference type="GO" id="GO:0005829">
    <property type="term" value="C:cytosol"/>
    <property type="evidence" value="ECO:0007669"/>
    <property type="project" value="TreeGrafter"/>
</dbReference>
<evidence type="ECO:0000256" key="3">
    <source>
        <dbReference type="ARBA" id="ARBA00022603"/>
    </source>
</evidence>
<evidence type="ECO:0000256" key="4">
    <source>
        <dbReference type="ARBA" id="ARBA00022679"/>
    </source>
</evidence>
<feature type="binding site" evidence="8 9">
    <location>
        <position position="59"/>
    </location>
    <ligand>
        <name>S-adenosyl-L-methionine</name>
        <dbReference type="ChEBI" id="CHEBI:59789"/>
    </ligand>
</feature>
<dbReference type="Gene3D" id="1.10.8.100">
    <property type="entry name" value="Ribosomal RNA adenine dimethylase-like, domain 2"/>
    <property type="match status" value="1"/>
</dbReference>
<evidence type="ECO:0000259" key="10">
    <source>
        <dbReference type="SMART" id="SM00650"/>
    </source>
</evidence>
<evidence type="ECO:0000313" key="11">
    <source>
        <dbReference type="EMBL" id="EEU29930.1"/>
    </source>
</evidence>
<dbReference type="AlphaFoldDB" id="C7XXB0"/>
<reference evidence="11 12" key="1">
    <citation type="submission" date="2009-06" db="EMBL/GenBank/DDBJ databases">
        <title>The Genome Sequence of Lactobacillus coleohominis strain 101-4-CHN.</title>
        <authorList>
            <consortium name="The Broad Institute Genome Sequencing Platform"/>
            <person name="Ward D."/>
            <person name="Young S.K."/>
            <person name="Zeng Q."/>
            <person name="Koehrsen M."/>
            <person name="Alvarado L."/>
            <person name="Berlin A."/>
            <person name="Borenstein D."/>
            <person name="Chen Z."/>
            <person name="Engels R."/>
            <person name="Freedman E."/>
            <person name="Gellesch M."/>
            <person name="Goldberg J."/>
            <person name="Griggs A."/>
            <person name="Gujja S."/>
            <person name="Heiman D."/>
            <person name="Hepburn T."/>
            <person name="Howarth C."/>
            <person name="Jen D."/>
            <person name="Larson L."/>
            <person name="Lewis B."/>
            <person name="Mehta T."/>
            <person name="Park D."/>
            <person name="Pearson M."/>
            <person name="Roberts A."/>
            <person name="Saif S."/>
            <person name="Shea T."/>
            <person name="Shenoy N."/>
            <person name="Sisk P."/>
            <person name="Stolte C."/>
            <person name="Sykes S."/>
            <person name="Walk T."/>
            <person name="White J."/>
            <person name="Yandava C."/>
            <person name="Liu Y."/>
            <person name="Xu Q."/>
            <person name="Lander E."/>
            <person name="Nusbaum C."/>
            <person name="Galagan J."/>
            <person name="Birren B."/>
        </authorList>
    </citation>
    <scope>NUCLEOTIDE SEQUENCE [LARGE SCALE GENOMIC DNA]</scope>
    <source>
        <strain evidence="11 12">101-4-CHN</strain>
    </source>
</reference>
<comment type="function">
    <text evidence="8">Specifically dimethylates two adjacent adenosines (A1518 and A1519) in the loop of a conserved hairpin near the 3'-end of 16S rRNA in the 30S particle. May play a critical role in biogenesis of 30S subunits.</text>
</comment>
<dbReference type="SUPFAM" id="SSF53335">
    <property type="entry name" value="S-adenosyl-L-methionine-dependent methyltransferases"/>
    <property type="match status" value="1"/>
</dbReference>
<keyword evidence="6 8" id="KW-0694">RNA-binding</keyword>
<dbReference type="Gene3D" id="3.40.50.150">
    <property type="entry name" value="Vaccinia Virus protein VP39"/>
    <property type="match status" value="1"/>
</dbReference>
<dbReference type="eggNOG" id="COG0030">
    <property type="taxonomic scope" value="Bacteria"/>
</dbReference>
<evidence type="ECO:0000256" key="8">
    <source>
        <dbReference type="HAMAP-Rule" id="MF_00607"/>
    </source>
</evidence>
<protein>
    <recommendedName>
        <fullName evidence="8">Ribosomal RNA small subunit methyltransferase A</fullName>
        <ecNumber evidence="8">2.1.1.182</ecNumber>
    </recommendedName>
    <alternativeName>
        <fullName evidence="8">16S rRNA (adenine(1518)-N(6)/adenine(1519)-N(6))-dimethyltransferase</fullName>
    </alternativeName>
    <alternativeName>
        <fullName evidence="8">16S rRNA dimethyladenosine transferase</fullName>
    </alternativeName>
    <alternativeName>
        <fullName evidence="8">16S rRNA dimethylase</fullName>
    </alternativeName>
    <alternativeName>
        <fullName evidence="8">S-adenosylmethionine-6-N', N'-adenosyl(rRNA) dimethyltransferase</fullName>
    </alternativeName>
</protein>